<evidence type="ECO:0000256" key="14">
    <source>
        <dbReference type="ARBA" id="ARBA00022840"/>
    </source>
</evidence>
<comment type="catalytic activity">
    <reaction evidence="20">
        <text>N(4)-(alpha-D-Man-(1-&gt;2)-alpha-D-Man-(1-&gt;2)-alpha-D-Man-(1-&gt;3)-[alpha-D-Man-(1-&gt;3)-[alpha-D-Man-(1-&gt;2)-alpha-D-Man-(1-&gt;6)]-alpha-D-Man-(1-&gt;6)]-beta-D-Man-(1-&gt;4)-beta-D-GlcNAc-(1-&gt;4)-beta-D-GlcNAc)-L-asparaginyl-[protein] (N-glucan mannose isomer 8A1,2,3B1,3) + 3 H2O = N(4)-(alpha-D-Man-(1-&gt;3)-[alpha-D-Man-(1-&gt;3)-[alpha-D-Man-(1-&gt;6)]-alpha-D-Man-(1-&gt;6)]-beta-D-Man-(1-&gt;4)-beta-D-GlcNAc-(1-&gt;4)-beta-D-GlcNAc)-L-asparaginyl-[protein] (N-glucan mannose isomer 5A1,2) + 3 beta-D-mannose</text>
        <dbReference type="Rhea" id="RHEA:56028"/>
        <dbReference type="Rhea" id="RHEA-COMP:14358"/>
        <dbReference type="Rhea" id="RHEA-COMP:14367"/>
        <dbReference type="ChEBI" id="CHEBI:15377"/>
        <dbReference type="ChEBI" id="CHEBI:28563"/>
        <dbReference type="ChEBI" id="CHEBI:59087"/>
        <dbReference type="ChEBI" id="CHEBI:60628"/>
        <dbReference type="EC" id="3.2.1.113"/>
    </reaction>
</comment>
<evidence type="ECO:0000256" key="3">
    <source>
        <dbReference type="ARBA" id="ARBA00004922"/>
    </source>
</evidence>
<evidence type="ECO:0000256" key="13">
    <source>
        <dbReference type="ARBA" id="ARBA00022837"/>
    </source>
</evidence>
<protein>
    <recommendedName>
        <fullName evidence="24">Adenylate kinase isoenzyme 6 homolog</fullName>
        <shortName evidence="24">AK6</shortName>
        <ecNumber evidence="24">2.7.4.3</ecNumber>
    </recommendedName>
    <alternativeName>
        <fullName evidence="24">Dual activity adenylate kinase/ATPase</fullName>
        <shortName evidence="24">AK/ATPase</shortName>
    </alternativeName>
</protein>
<dbReference type="InterPro" id="IPR036026">
    <property type="entry name" value="Seven-hairpin_glycosidases"/>
</dbReference>
<comment type="catalytic activity">
    <reaction evidence="24">
        <text>ATP + H2O = ADP + phosphate + H(+)</text>
        <dbReference type="Rhea" id="RHEA:13065"/>
        <dbReference type="ChEBI" id="CHEBI:15377"/>
        <dbReference type="ChEBI" id="CHEBI:15378"/>
        <dbReference type="ChEBI" id="CHEBI:30616"/>
        <dbReference type="ChEBI" id="CHEBI:43474"/>
        <dbReference type="ChEBI" id="CHEBI:456216"/>
    </reaction>
</comment>
<evidence type="ECO:0000256" key="15">
    <source>
        <dbReference type="ARBA" id="ARBA00022968"/>
    </source>
</evidence>
<proteinExistence type="inferred from homology"/>
<keyword evidence="13 26" id="KW-0106">Calcium</keyword>
<keyword evidence="16" id="KW-0472">Membrane</keyword>
<dbReference type="GO" id="GO:0005634">
    <property type="term" value="C:nucleus"/>
    <property type="evidence" value="ECO:0007669"/>
    <property type="project" value="UniProtKB-SubCell"/>
</dbReference>
<evidence type="ECO:0000256" key="26">
    <source>
        <dbReference type="PIRSR" id="PIRSR601382-2"/>
    </source>
</evidence>
<keyword evidence="26" id="KW-0479">Metal-binding</keyword>
<evidence type="ECO:0000256" key="16">
    <source>
        <dbReference type="ARBA" id="ARBA00023136"/>
    </source>
</evidence>
<keyword evidence="19 28" id="KW-0326">Glycosidase</keyword>
<gene>
    <name evidence="29" type="ORF">pipiens_004781</name>
</gene>
<dbReference type="PANTHER" id="PTHR11742:SF6">
    <property type="entry name" value="MANNOSYL-OLIGOSACCHARIDE ALPHA-1,2-MANNOSIDASE IA-RELATED"/>
    <property type="match status" value="1"/>
</dbReference>
<dbReference type="Proteomes" id="UP001562425">
    <property type="component" value="Unassembled WGS sequence"/>
</dbReference>
<dbReference type="FunFam" id="3.40.50.300:FF:000372">
    <property type="entry name" value="Adenylate kinase isoenzyme 6 homolog"/>
    <property type="match status" value="1"/>
</dbReference>
<comment type="cofactor">
    <cofactor evidence="2 26">
        <name>Ca(2+)</name>
        <dbReference type="ChEBI" id="CHEBI:29108"/>
    </cofactor>
</comment>
<keyword evidence="18 24" id="KW-0539">Nucleus</keyword>
<dbReference type="Pfam" id="PF01532">
    <property type="entry name" value="Glyco_hydro_47"/>
    <property type="match status" value="1"/>
</dbReference>
<comment type="similarity">
    <text evidence="24">Belongs to the adenylate kinase family. AK6 subfamily.</text>
</comment>
<keyword evidence="30" id="KW-1185">Reference proteome</keyword>
<keyword evidence="8 24" id="KW-0808">Transferase</keyword>
<dbReference type="GO" id="GO:0016887">
    <property type="term" value="F:ATP hydrolysis activity"/>
    <property type="evidence" value="ECO:0007669"/>
    <property type="project" value="UniProtKB-UniRule"/>
</dbReference>
<evidence type="ECO:0000256" key="8">
    <source>
        <dbReference type="ARBA" id="ARBA00022679"/>
    </source>
</evidence>
<dbReference type="Pfam" id="PF13238">
    <property type="entry name" value="AAA_18"/>
    <property type="match status" value="1"/>
</dbReference>
<evidence type="ECO:0000256" key="27">
    <source>
        <dbReference type="PIRSR" id="PIRSR601382-3"/>
    </source>
</evidence>
<dbReference type="InterPro" id="IPR012341">
    <property type="entry name" value="6hp_glycosidase-like_sf"/>
</dbReference>
<comment type="catalytic activity">
    <reaction evidence="21">
        <text>N(4)-(alpha-D-Man-(1-&gt;2)-alpha-D-Man-(1-&gt;2)-alpha-D-Man-(1-&gt;3)-[alpha-D-Man-(1-&gt;2)-alpha-D-Man-(1-&gt;3)-[alpha-D-Man-(1-&gt;2)-alpha-D-Man-(1-&gt;6)]-alpha-D-Man-(1-&gt;6)]-beta-D-Man-(1-&gt;4)-beta-D-GlcNAc-(1-&gt;4)-beta-D-GlcNAc)-L-asparaginyl-[protein] (N-glucan mannose isomer 9A1,2,3B1,2,3) + 4 H2O = N(4)-(alpha-D-Man-(1-&gt;3)-[alpha-D-Man-(1-&gt;3)-[alpha-D-Man-(1-&gt;6)]-alpha-D-Man-(1-&gt;6)]-beta-D-Man-(1-&gt;4)-beta-D-GlcNAc-(1-&gt;4)-beta-D-GlcNAc)-L-asparaginyl-[protein] (N-glucan mannose isomer 5A1,2) + 4 beta-D-mannose</text>
        <dbReference type="Rhea" id="RHEA:56008"/>
        <dbReference type="Rhea" id="RHEA-COMP:14356"/>
        <dbReference type="Rhea" id="RHEA-COMP:14367"/>
        <dbReference type="ChEBI" id="CHEBI:15377"/>
        <dbReference type="ChEBI" id="CHEBI:28563"/>
        <dbReference type="ChEBI" id="CHEBI:59087"/>
        <dbReference type="ChEBI" id="CHEBI:139493"/>
        <dbReference type="EC" id="3.2.1.113"/>
    </reaction>
</comment>
<accession>A0ABD1CF74</accession>
<feature type="region of interest" description="NMPbind" evidence="24">
    <location>
        <begin position="651"/>
        <end position="674"/>
    </location>
</feature>
<comment type="similarity">
    <text evidence="4 28">Belongs to the glycosyl hydrolase 47 family.</text>
</comment>
<evidence type="ECO:0000256" key="23">
    <source>
        <dbReference type="ARBA" id="ARBA00060399"/>
    </source>
</evidence>
<comment type="catalytic activity">
    <reaction evidence="1 24">
        <text>AMP + ATP = 2 ADP</text>
        <dbReference type="Rhea" id="RHEA:12973"/>
        <dbReference type="ChEBI" id="CHEBI:30616"/>
        <dbReference type="ChEBI" id="CHEBI:456215"/>
        <dbReference type="ChEBI" id="CHEBI:456216"/>
        <dbReference type="EC" id="2.7.4.3"/>
    </reaction>
</comment>
<feature type="binding site" evidence="24">
    <location>
        <position position="634"/>
    </location>
    <ligand>
        <name>ATP</name>
        <dbReference type="ChEBI" id="CHEBI:30616"/>
    </ligand>
</feature>
<evidence type="ECO:0000256" key="11">
    <source>
        <dbReference type="ARBA" id="ARBA00022777"/>
    </source>
</evidence>
<evidence type="ECO:0000256" key="2">
    <source>
        <dbReference type="ARBA" id="ARBA00001913"/>
    </source>
</evidence>
<sequence>MAPALSGVATAVFVVAITGVTLVVRKHADDGRTTDRYRTYEDFSKFDDTVDNHLIVEGDEYRLRGPPKDGSPFYSLSRRSALDVDYDAYFPDEEDLRRSEFYRNASYVPRYWNASGWLRVDEVGSAGIDHEKREKVKEMMIHAWDNYKLYAWGKNELKPITKRGHSGSIFGAYDLGATIVDGLDTLYLMGLHKEFDEGRDWVERKFSLDSVSNDLSVFETNIRFVGGFLTCYAFTGDRLFLEKAKYVADKLLPAFQTPTGIPYALVNVNTGISKNYGWASGGSSILSEFGTLHLEFSYLSDVTGDSVYRERVQAIRTVLKDIEKPKGLYPNYLNPKTGKWGQQHMSLGALGDSFYEYLLKAWIQSGHEDEEAREMYDDAMQAIIQHMIRTSPGGLTYVSDMKFDRLEHKMDHLACFAGGLFGLGGTTLNNQYSEKYLEVGEGLTNTCHESYVRTYTRLGPEAFRFNDGVEAKALKSQEKYYILRPETFESYFVMWRLTHDQKYRDWGWDAVMALEKHCRTPNGYSGLKNVYLTDPQKDDVQQSFFLAETLKYLYLLFSDDSLLPLDDWVFNTEAHPLPVKGRNSLFRAAAASSAPKLLRNRDLLRTVCGVKVRLAAANMKQPNILVTGTPGVGKTHLCQRLAEQLGFKWQSVSAIVQEQGCVEEYDEEFECPVLDEDKLLDYLEPIMQQGGNIVEYHSSEFFPERWFQAVYVVRCATSLLYERLQGRGYNERKIRSNMECEIFQIPLDEAKESYRDELIFELQSDHETDLEANVKTVCEWLESWRSANKQKADKKK</sequence>
<dbReference type="InterPro" id="IPR001382">
    <property type="entry name" value="Glyco_hydro_47"/>
</dbReference>
<name>A0ABD1CF74_CULPP</name>
<feature type="active site" description="Proton donor" evidence="25">
    <location>
        <position position="219"/>
    </location>
</feature>
<evidence type="ECO:0000256" key="6">
    <source>
        <dbReference type="ARBA" id="ARBA00022517"/>
    </source>
</evidence>
<keyword evidence="11 24" id="KW-0418">Kinase</keyword>
<evidence type="ECO:0000256" key="17">
    <source>
        <dbReference type="ARBA" id="ARBA00023157"/>
    </source>
</evidence>
<evidence type="ECO:0000256" key="24">
    <source>
        <dbReference type="HAMAP-Rule" id="MF_03173"/>
    </source>
</evidence>
<dbReference type="InterPro" id="IPR050749">
    <property type="entry name" value="Glycosyl_Hydrolase_47"/>
</dbReference>
<dbReference type="GO" id="GO:0005737">
    <property type="term" value="C:cytoplasm"/>
    <property type="evidence" value="ECO:0007669"/>
    <property type="project" value="UniProtKB-SubCell"/>
</dbReference>
<dbReference type="Gene3D" id="3.40.50.300">
    <property type="entry name" value="P-loop containing nucleotide triphosphate hydrolases"/>
    <property type="match status" value="1"/>
</dbReference>
<dbReference type="PRINTS" id="PR00747">
    <property type="entry name" value="GLYHDRLASE47"/>
</dbReference>
<feature type="binding site" evidence="24">
    <location>
        <position position="635"/>
    </location>
    <ligand>
        <name>ATP</name>
        <dbReference type="ChEBI" id="CHEBI:30616"/>
    </ligand>
</feature>
<comment type="subcellular location">
    <subcellularLocation>
        <location evidence="24">Cytoplasm</location>
    </subcellularLocation>
    <subcellularLocation>
        <location evidence="24">Nucleus</location>
    </subcellularLocation>
    <subcellularLocation>
        <location evidence="23">Endomembrane system</location>
        <topology evidence="23">Single-pass type II membrane protein</topology>
    </subcellularLocation>
</comment>
<feature type="binding site" evidence="24">
    <location>
        <position position="631"/>
    </location>
    <ligand>
        <name>ATP</name>
        <dbReference type="ChEBI" id="CHEBI:30616"/>
    </ligand>
</feature>
<dbReference type="GO" id="GO:0006364">
    <property type="term" value="P:rRNA processing"/>
    <property type="evidence" value="ECO:0007669"/>
    <property type="project" value="UniProtKB-KW"/>
</dbReference>
<dbReference type="SUPFAM" id="SSF48225">
    <property type="entry name" value="Seven-hairpin glycosidases"/>
    <property type="match status" value="1"/>
</dbReference>
<dbReference type="EMBL" id="JBEHCU010012905">
    <property type="protein sequence ID" value="KAL1374955.1"/>
    <property type="molecule type" value="Genomic_DNA"/>
</dbReference>
<dbReference type="GO" id="GO:0012505">
    <property type="term" value="C:endomembrane system"/>
    <property type="evidence" value="ECO:0007669"/>
    <property type="project" value="UniProtKB-SubCell"/>
</dbReference>
<feature type="region of interest" description="LID" evidence="24">
    <location>
        <begin position="726"/>
        <end position="736"/>
    </location>
</feature>
<keyword evidence="9" id="KW-0812">Transmembrane</keyword>
<keyword evidence="12 28" id="KW-0378">Hydrolase</keyword>
<keyword evidence="10 24" id="KW-0547">Nucleotide-binding</keyword>
<evidence type="ECO:0000256" key="12">
    <source>
        <dbReference type="ARBA" id="ARBA00022801"/>
    </source>
</evidence>
<dbReference type="GO" id="GO:0004571">
    <property type="term" value="F:mannosyl-oligosaccharide 1,2-alpha-mannosidase activity"/>
    <property type="evidence" value="ECO:0007669"/>
    <property type="project" value="UniProtKB-EC"/>
</dbReference>
<reference evidence="29 30" key="1">
    <citation type="submission" date="2024-05" db="EMBL/GenBank/DDBJ databases">
        <title>Culex pipiens pipiens assembly and annotation.</title>
        <authorList>
            <person name="Alout H."/>
            <person name="Durand T."/>
        </authorList>
    </citation>
    <scope>NUCLEOTIDE SEQUENCE [LARGE SCALE GENOMIC DNA]</scope>
    <source>
        <strain evidence="29">HA-2024</strain>
        <tissue evidence="29">Whole body</tissue>
    </source>
</reference>
<organism evidence="29 30">
    <name type="scientific">Culex pipiens pipiens</name>
    <name type="common">Northern house mosquito</name>
    <dbReference type="NCBI Taxonomy" id="38569"/>
    <lineage>
        <taxon>Eukaryota</taxon>
        <taxon>Metazoa</taxon>
        <taxon>Ecdysozoa</taxon>
        <taxon>Arthropoda</taxon>
        <taxon>Hexapoda</taxon>
        <taxon>Insecta</taxon>
        <taxon>Pterygota</taxon>
        <taxon>Neoptera</taxon>
        <taxon>Endopterygota</taxon>
        <taxon>Diptera</taxon>
        <taxon>Nematocera</taxon>
        <taxon>Culicoidea</taxon>
        <taxon>Culicidae</taxon>
        <taxon>Culicinae</taxon>
        <taxon>Culicini</taxon>
        <taxon>Culex</taxon>
        <taxon>Culex</taxon>
    </lineage>
</organism>
<dbReference type="EC" id="2.7.4.3" evidence="24"/>
<evidence type="ECO:0000256" key="4">
    <source>
        <dbReference type="ARBA" id="ARBA00007658"/>
    </source>
</evidence>
<keyword evidence="7 24" id="KW-0698">rRNA processing</keyword>
<keyword evidence="14 24" id="KW-0067">ATP-binding</keyword>
<dbReference type="InterPro" id="IPR020618">
    <property type="entry name" value="Adenyl_kinase_AK6"/>
</dbReference>
<feature type="binding site" evidence="24">
    <location>
        <position position="727"/>
    </location>
    <ligand>
        <name>ATP</name>
        <dbReference type="ChEBI" id="CHEBI:30616"/>
    </ligand>
</feature>
<evidence type="ECO:0000256" key="9">
    <source>
        <dbReference type="ARBA" id="ARBA00022692"/>
    </source>
</evidence>
<dbReference type="GO" id="GO:0005524">
    <property type="term" value="F:ATP binding"/>
    <property type="evidence" value="ECO:0007669"/>
    <property type="project" value="UniProtKB-KW"/>
</dbReference>
<comment type="caution">
    <text evidence="24">Lacks conserved residue(s) required for the propagation of feature annotation.</text>
</comment>
<evidence type="ECO:0000256" key="25">
    <source>
        <dbReference type="PIRSR" id="PIRSR601382-1"/>
    </source>
</evidence>
<evidence type="ECO:0000313" key="29">
    <source>
        <dbReference type="EMBL" id="KAL1374955.1"/>
    </source>
</evidence>
<dbReference type="PANTHER" id="PTHR11742">
    <property type="entry name" value="MANNOSYL-OLIGOSACCHARIDE ALPHA-1,2-MANNOSIDASE-RELATED"/>
    <property type="match status" value="1"/>
</dbReference>
<dbReference type="GO" id="GO:0004017">
    <property type="term" value="F:AMP kinase activity"/>
    <property type="evidence" value="ECO:0007669"/>
    <property type="project" value="UniProtKB-UniRule"/>
</dbReference>
<evidence type="ECO:0000256" key="5">
    <source>
        <dbReference type="ARBA" id="ARBA00022490"/>
    </source>
</evidence>
<keyword evidence="15" id="KW-0735">Signal-anchor</keyword>
<comment type="function">
    <text evidence="24">Broad-specificity nucleoside monophosphate (NMP) kinase that catalyzes the reversible transfer of the terminal phosphate group between nucleoside triphosphates and monophosphates. Has also ATPase activity. Involved in the late cytoplasmic maturation steps of the 40S ribosomal particles, specifically 18S rRNA maturation. While NMP activity is not required for ribosome maturation, ATPase activity is. Associates transiently with small ribosomal subunit protein uS11. ATP hydrolysis breaks the interaction with uS11. May temporarily remove uS11 from the ribosome to enable a conformational change of the ribosomal RNA that is needed for the final maturation step of the small ribosomal subunit. Its NMP activity may have a role in nuclear energy homeostasis.</text>
</comment>
<evidence type="ECO:0000256" key="10">
    <source>
        <dbReference type="ARBA" id="ARBA00022741"/>
    </source>
</evidence>
<comment type="caution">
    <text evidence="29">The sequence shown here is derived from an EMBL/GenBank/DDBJ whole genome shotgun (WGS) entry which is preliminary data.</text>
</comment>
<evidence type="ECO:0000256" key="28">
    <source>
        <dbReference type="RuleBase" id="RU361193"/>
    </source>
</evidence>
<feature type="binding site" evidence="26">
    <location>
        <position position="572"/>
    </location>
    <ligand>
        <name>Ca(2+)</name>
        <dbReference type="ChEBI" id="CHEBI:29108"/>
    </ligand>
</feature>
<dbReference type="AlphaFoldDB" id="A0ABD1CF74"/>
<comment type="pathway">
    <text evidence="3">Protein modification; protein glycosylation.</text>
</comment>
<dbReference type="FunFam" id="1.50.10.10:FF:000002">
    <property type="entry name" value="alpha-1,2-Mannosidase"/>
    <property type="match status" value="1"/>
</dbReference>
<feature type="active site" description="Proton donor" evidence="25">
    <location>
        <position position="461"/>
    </location>
</feature>
<keyword evidence="17 27" id="KW-1015">Disulfide bond</keyword>
<comment type="function">
    <text evidence="22">Involved in the maturation of Asn-linked oligosaccharides. Progressively trim alpha-1,2-linked mannose residues from Man(9)GlcNAc(2) to produce Man(5)GlcNAc(2).</text>
</comment>
<evidence type="ECO:0000256" key="21">
    <source>
        <dbReference type="ARBA" id="ARBA00048605"/>
    </source>
</evidence>
<evidence type="ECO:0000256" key="22">
    <source>
        <dbReference type="ARBA" id="ARBA00054774"/>
    </source>
</evidence>
<dbReference type="HAMAP" id="MF_00039">
    <property type="entry name" value="Adenylate_kinase_AK6"/>
    <property type="match status" value="1"/>
</dbReference>
<feature type="binding site" evidence="24">
    <location>
        <position position="633"/>
    </location>
    <ligand>
        <name>ATP</name>
        <dbReference type="ChEBI" id="CHEBI:30616"/>
    </ligand>
</feature>
<evidence type="ECO:0000256" key="1">
    <source>
        <dbReference type="ARBA" id="ARBA00000582"/>
    </source>
</evidence>
<evidence type="ECO:0000256" key="20">
    <source>
        <dbReference type="ARBA" id="ARBA00047669"/>
    </source>
</evidence>
<feature type="active site" evidence="25">
    <location>
        <position position="486"/>
    </location>
</feature>
<evidence type="ECO:0000313" key="30">
    <source>
        <dbReference type="Proteomes" id="UP001562425"/>
    </source>
</evidence>
<evidence type="ECO:0000256" key="7">
    <source>
        <dbReference type="ARBA" id="ARBA00022552"/>
    </source>
</evidence>
<dbReference type="GO" id="GO:0042274">
    <property type="term" value="P:ribosomal small subunit biogenesis"/>
    <property type="evidence" value="ECO:0007669"/>
    <property type="project" value="UniProtKB-UniRule"/>
</dbReference>
<evidence type="ECO:0000256" key="19">
    <source>
        <dbReference type="ARBA" id="ARBA00023295"/>
    </source>
</evidence>
<dbReference type="InterPro" id="IPR027417">
    <property type="entry name" value="P-loop_NTPase"/>
</dbReference>
<evidence type="ECO:0000256" key="18">
    <source>
        <dbReference type="ARBA" id="ARBA00023242"/>
    </source>
</evidence>
<dbReference type="Gene3D" id="1.50.10.10">
    <property type="match status" value="1"/>
</dbReference>
<feature type="disulfide bond" evidence="27">
    <location>
        <begin position="415"/>
        <end position="447"/>
    </location>
</feature>
<feature type="active site" evidence="25">
    <location>
        <position position="352"/>
    </location>
</feature>
<keyword evidence="5 24" id="KW-0963">Cytoplasm</keyword>
<comment type="subunit">
    <text evidence="24">Monomer and homodimer. Interacts with small ribosomal subunit protein uS11. Not a structural component of 43S pre-ribosomes, but transiently interacts with them by binding to uS11.</text>
</comment>
<dbReference type="SUPFAM" id="SSF52540">
    <property type="entry name" value="P-loop containing nucleoside triphosphate hydrolases"/>
    <property type="match status" value="1"/>
</dbReference>
<keyword evidence="6 24" id="KW-0690">Ribosome biogenesis</keyword>